<keyword evidence="3" id="KW-1185">Reference proteome</keyword>
<feature type="compositionally biased region" description="Basic and acidic residues" evidence="1">
    <location>
        <begin position="660"/>
        <end position="672"/>
    </location>
</feature>
<sequence>MSAQQRTSFSLSEFRDLVASALDHDRVLPQLTLSDHSQQQAHDQPVRLQRVDDHRPTVIRKIKSLLIRSTSRNRLVSGSDASPHSAHPPPPCPPHLPDLHLSIPKISLLGDRTDVDALFMPYLSLAARHELGVIVESPSSSSSIHPPHPQHLLLEQTESASTSPIEGSFSSSASGSQQSCSCESSSSYPPTPPHTPRRPDHYHLHHDRASLELGMTASSSEYHSSSPTSYHSPSLSRTTNDNVHWRSASCDAIIPSSTFTPPTPISTPVKAQKQNGPETVYSEKDPFAKGRVQVVPIATSPSPTTSSPRRTSLQSRGVAAAAAAAVTRPRYPFSSSPPPFPPPTCPLPSPPSSPSQPKLSKPKSKSKSDPRSSPRSIHSLRVFCPSEPNLTEPSSPSPSSPSSSLVRLGLRKAKALPPSPNSPRNRSAQNRPTEGEERMHMLEKLKNETSQGDFGLEQHATTHVQAYTSPSYVYAPEHEYASPPSTATVTTMTSSTSASTSSCTSTWAASTCSSSTSTSTNTTAASSKSSKSNYTNSSDSSCSSSDPSDHSPDTSFRSLPVGSGPLHVRSLTQTVQVASSGPVLLGQLRAPTRVVLAAGRGEDLPESVRAQLRLRARSRSPSRPRPSIESADDGGGGFPPDLVEKTDSRPLQGLSSPRLRRIDGIRQIDRLGRIGRGTRRPSTSPCPSSIPIPPVPALPKDLCLPPHVLVRSTSDPSTGQSHQGSDSNIGLTTSERTARLASRSDTCLPLTETFNVMGKKDSEKERRRKVPAPLVLEAFKPGSGSDPVSGFDPKVGFDGSMTTTITTTVARRDGALTESSMSIRRKDSIKRNSPPRHAVRVPMSPVSPLISVGPMIGGSGTVTGVMKDEFEGWGPGKVPGRWAEARFGGQHGELRREEEGEEEEEKEEGGFREVWERELEELGRRRRRGRWERRETRRRGVDSEGKGKEEEGGNGDECDNDKDNDNDTPIPSPTRSLFVGSGPGVGSQDSEKEKEGGRVGQRQEEEGGNDLKRCGTPVDGWLGRRRDRRENETESGGRKACEV</sequence>
<feature type="region of interest" description="Disordered" evidence="1">
    <location>
        <begin position="614"/>
        <end position="694"/>
    </location>
</feature>
<accession>A0A4V4HH42</accession>
<feature type="region of interest" description="Disordered" evidence="1">
    <location>
        <begin position="874"/>
        <end position="1043"/>
    </location>
</feature>
<evidence type="ECO:0000313" key="3">
    <source>
        <dbReference type="Proteomes" id="UP000297245"/>
    </source>
</evidence>
<proteinExistence type="predicted"/>
<feature type="region of interest" description="Disordered" evidence="1">
    <location>
        <begin position="217"/>
        <end position="240"/>
    </location>
</feature>
<feature type="compositionally biased region" description="Basic and acidic residues" evidence="1">
    <location>
        <begin position="1022"/>
        <end position="1043"/>
    </location>
</feature>
<feature type="compositionally biased region" description="Polar residues" evidence="1">
    <location>
        <begin position="33"/>
        <end position="42"/>
    </location>
</feature>
<dbReference type="Proteomes" id="UP000297245">
    <property type="component" value="Unassembled WGS sequence"/>
</dbReference>
<feature type="region of interest" description="Disordered" evidence="1">
    <location>
        <begin position="707"/>
        <end position="742"/>
    </location>
</feature>
<evidence type="ECO:0000313" key="2">
    <source>
        <dbReference type="EMBL" id="THV01296.1"/>
    </source>
</evidence>
<name>A0A4V4HH42_DENBC</name>
<protein>
    <submittedName>
        <fullName evidence="2">Uncharacterized protein</fullName>
    </submittedName>
</protein>
<dbReference type="EMBL" id="ML179092">
    <property type="protein sequence ID" value="THV01296.1"/>
    <property type="molecule type" value="Genomic_DNA"/>
</dbReference>
<feature type="compositionally biased region" description="Polar residues" evidence="1">
    <location>
        <begin position="711"/>
        <end position="735"/>
    </location>
</feature>
<dbReference type="AlphaFoldDB" id="A0A4V4HH42"/>
<feature type="compositionally biased region" description="Basic and acidic residues" evidence="1">
    <location>
        <begin position="433"/>
        <end position="443"/>
    </location>
</feature>
<feature type="compositionally biased region" description="Acidic residues" evidence="1">
    <location>
        <begin position="952"/>
        <end position="966"/>
    </location>
</feature>
<organism evidence="2 3">
    <name type="scientific">Dendrothele bispora (strain CBS 962.96)</name>
    <dbReference type="NCBI Taxonomy" id="1314807"/>
    <lineage>
        <taxon>Eukaryota</taxon>
        <taxon>Fungi</taxon>
        <taxon>Dikarya</taxon>
        <taxon>Basidiomycota</taxon>
        <taxon>Agaricomycotina</taxon>
        <taxon>Agaricomycetes</taxon>
        <taxon>Agaricomycetidae</taxon>
        <taxon>Agaricales</taxon>
        <taxon>Agaricales incertae sedis</taxon>
        <taxon>Dendrothele</taxon>
    </lineage>
</organism>
<gene>
    <name evidence="2" type="ORF">K435DRAFT_793497</name>
</gene>
<feature type="compositionally biased region" description="Low complexity" evidence="1">
    <location>
        <begin position="218"/>
        <end position="236"/>
    </location>
</feature>
<feature type="compositionally biased region" description="Basic and acidic residues" evidence="1">
    <location>
        <begin position="908"/>
        <end position="923"/>
    </location>
</feature>
<feature type="compositionally biased region" description="Low complexity" evidence="1">
    <location>
        <begin position="319"/>
        <end position="334"/>
    </location>
</feature>
<feature type="region of interest" description="Disordered" evidence="1">
    <location>
        <begin position="158"/>
        <end position="202"/>
    </location>
</feature>
<feature type="compositionally biased region" description="Pro residues" evidence="1">
    <location>
        <begin position="335"/>
        <end position="354"/>
    </location>
</feature>
<feature type="compositionally biased region" description="Low complexity" evidence="1">
    <location>
        <begin position="299"/>
        <end position="312"/>
    </location>
</feature>
<feature type="compositionally biased region" description="Basic and acidic residues" evidence="1">
    <location>
        <begin position="932"/>
        <end position="951"/>
    </location>
</feature>
<feature type="region of interest" description="Disordered" evidence="1">
    <location>
        <begin position="296"/>
        <end position="443"/>
    </location>
</feature>
<feature type="compositionally biased region" description="Low complexity" evidence="1">
    <location>
        <begin position="422"/>
        <end position="432"/>
    </location>
</feature>
<dbReference type="OrthoDB" id="3011919at2759"/>
<evidence type="ECO:0000256" key="1">
    <source>
        <dbReference type="SAM" id="MobiDB-lite"/>
    </source>
</evidence>
<reference evidence="2 3" key="1">
    <citation type="journal article" date="2019" name="Nat. Ecol. Evol.">
        <title>Megaphylogeny resolves global patterns of mushroom evolution.</title>
        <authorList>
            <person name="Varga T."/>
            <person name="Krizsan K."/>
            <person name="Foldi C."/>
            <person name="Dima B."/>
            <person name="Sanchez-Garcia M."/>
            <person name="Sanchez-Ramirez S."/>
            <person name="Szollosi G.J."/>
            <person name="Szarkandi J.G."/>
            <person name="Papp V."/>
            <person name="Albert L."/>
            <person name="Andreopoulos W."/>
            <person name="Angelini C."/>
            <person name="Antonin V."/>
            <person name="Barry K.W."/>
            <person name="Bougher N.L."/>
            <person name="Buchanan P."/>
            <person name="Buyck B."/>
            <person name="Bense V."/>
            <person name="Catcheside P."/>
            <person name="Chovatia M."/>
            <person name="Cooper J."/>
            <person name="Damon W."/>
            <person name="Desjardin D."/>
            <person name="Finy P."/>
            <person name="Geml J."/>
            <person name="Haridas S."/>
            <person name="Hughes K."/>
            <person name="Justo A."/>
            <person name="Karasinski D."/>
            <person name="Kautmanova I."/>
            <person name="Kiss B."/>
            <person name="Kocsube S."/>
            <person name="Kotiranta H."/>
            <person name="LaButti K.M."/>
            <person name="Lechner B.E."/>
            <person name="Liimatainen K."/>
            <person name="Lipzen A."/>
            <person name="Lukacs Z."/>
            <person name="Mihaltcheva S."/>
            <person name="Morgado L.N."/>
            <person name="Niskanen T."/>
            <person name="Noordeloos M.E."/>
            <person name="Ohm R.A."/>
            <person name="Ortiz-Santana B."/>
            <person name="Ovrebo C."/>
            <person name="Racz N."/>
            <person name="Riley R."/>
            <person name="Savchenko A."/>
            <person name="Shiryaev A."/>
            <person name="Soop K."/>
            <person name="Spirin V."/>
            <person name="Szebenyi C."/>
            <person name="Tomsovsky M."/>
            <person name="Tulloss R.E."/>
            <person name="Uehling J."/>
            <person name="Grigoriev I.V."/>
            <person name="Vagvolgyi C."/>
            <person name="Papp T."/>
            <person name="Martin F.M."/>
            <person name="Miettinen O."/>
            <person name="Hibbett D.S."/>
            <person name="Nagy L.G."/>
        </authorList>
    </citation>
    <scope>NUCLEOTIDE SEQUENCE [LARGE SCALE GENOMIC DNA]</scope>
    <source>
        <strain evidence="2 3">CBS 962.96</strain>
    </source>
</reference>
<feature type="compositionally biased region" description="Low complexity" evidence="1">
    <location>
        <begin position="163"/>
        <end position="188"/>
    </location>
</feature>
<feature type="region of interest" description="Disordered" evidence="1">
    <location>
        <begin position="73"/>
        <end position="98"/>
    </location>
</feature>
<feature type="region of interest" description="Disordered" evidence="1">
    <location>
        <begin position="33"/>
        <end position="53"/>
    </location>
</feature>
<feature type="region of interest" description="Disordered" evidence="1">
    <location>
        <begin position="256"/>
        <end position="283"/>
    </location>
</feature>
<feature type="compositionally biased region" description="Pro residues" evidence="1">
    <location>
        <begin position="86"/>
        <end position="96"/>
    </location>
</feature>
<feature type="compositionally biased region" description="Low complexity" evidence="1">
    <location>
        <begin position="481"/>
        <end position="546"/>
    </location>
</feature>
<feature type="region of interest" description="Disordered" evidence="1">
    <location>
        <begin position="478"/>
        <end position="565"/>
    </location>
</feature>
<feature type="compositionally biased region" description="Basic and acidic residues" evidence="1">
    <location>
        <begin position="989"/>
        <end position="1013"/>
    </location>
</feature>